<dbReference type="InterPro" id="IPR008920">
    <property type="entry name" value="TF_FadR/GntR_C"/>
</dbReference>
<dbReference type="Gene3D" id="1.20.120.530">
    <property type="entry name" value="GntR ligand-binding domain-like"/>
    <property type="match status" value="1"/>
</dbReference>
<dbReference type="InterPro" id="IPR000524">
    <property type="entry name" value="Tscrpt_reg_HTH_GntR"/>
</dbReference>
<evidence type="ECO:0000259" key="4">
    <source>
        <dbReference type="PROSITE" id="PS50949"/>
    </source>
</evidence>
<name>A0A5N6MI88_9MICC</name>
<dbReference type="PRINTS" id="PR00035">
    <property type="entry name" value="HTHGNTR"/>
</dbReference>
<keyword evidence="3" id="KW-0804">Transcription</keyword>
<dbReference type="Proteomes" id="UP000326852">
    <property type="component" value="Unassembled WGS sequence"/>
</dbReference>
<dbReference type="Gene3D" id="1.10.10.10">
    <property type="entry name" value="Winged helix-like DNA-binding domain superfamily/Winged helix DNA-binding domain"/>
    <property type="match status" value="1"/>
</dbReference>
<dbReference type="EMBL" id="VTFX01000004">
    <property type="protein sequence ID" value="KAD3633307.1"/>
    <property type="molecule type" value="Genomic_DNA"/>
</dbReference>
<dbReference type="InterPro" id="IPR011711">
    <property type="entry name" value="GntR_C"/>
</dbReference>
<evidence type="ECO:0000313" key="6">
    <source>
        <dbReference type="Proteomes" id="UP000326852"/>
    </source>
</evidence>
<dbReference type="SMART" id="SM00345">
    <property type="entry name" value="HTH_GNTR"/>
    <property type="match status" value="1"/>
</dbReference>
<protein>
    <submittedName>
        <fullName evidence="5">FCD domain-containing protein</fullName>
    </submittedName>
</protein>
<evidence type="ECO:0000256" key="2">
    <source>
        <dbReference type="ARBA" id="ARBA00023125"/>
    </source>
</evidence>
<dbReference type="GO" id="GO:0003700">
    <property type="term" value="F:DNA-binding transcription factor activity"/>
    <property type="evidence" value="ECO:0007669"/>
    <property type="project" value="InterPro"/>
</dbReference>
<comment type="caution">
    <text evidence="5">The sequence shown here is derived from an EMBL/GenBank/DDBJ whole genome shotgun (WGS) entry which is preliminary data.</text>
</comment>
<evidence type="ECO:0000256" key="1">
    <source>
        <dbReference type="ARBA" id="ARBA00023015"/>
    </source>
</evidence>
<evidence type="ECO:0000313" key="5">
    <source>
        <dbReference type="EMBL" id="KAD3633307.1"/>
    </source>
</evidence>
<proteinExistence type="predicted"/>
<gene>
    <name evidence="5" type="ORF">GD627_10870</name>
</gene>
<dbReference type="CDD" id="cd07377">
    <property type="entry name" value="WHTH_GntR"/>
    <property type="match status" value="1"/>
</dbReference>
<dbReference type="InterPro" id="IPR036388">
    <property type="entry name" value="WH-like_DNA-bd_sf"/>
</dbReference>
<dbReference type="PANTHER" id="PTHR43537:SF5">
    <property type="entry name" value="UXU OPERON TRANSCRIPTIONAL REGULATOR"/>
    <property type="match status" value="1"/>
</dbReference>
<dbReference type="PANTHER" id="PTHR43537">
    <property type="entry name" value="TRANSCRIPTIONAL REGULATOR, GNTR FAMILY"/>
    <property type="match status" value="1"/>
</dbReference>
<dbReference type="RefSeq" id="WP_152272481.1">
    <property type="nucleotide sequence ID" value="NZ_VTFX01000004.1"/>
</dbReference>
<keyword evidence="2" id="KW-0238">DNA-binding</keyword>
<dbReference type="PROSITE" id="PS50949">
    <property type="entry name" value="HTH_GNTR"/>
    <property type="match status" value="1"/>
</dbReference>
<reference evidence="5 6" key="1">
    <citation type="submission" date="2019-08" db="EMBL/GenBank/DDBJ databases">
        <title>Arthrobacter sp. nov., isolated from plateau pika and Tibetan wild ass.</title>
        <authorList>
            <person name="Ge Y."/>
        </authorList>
    </citation>
    <scope>NUCLEOTIDE SEQUENCE [LARGE SCALE GENOMIC DNA]</scope>
    <source>
        <strain evidence="5 6">785</strain>
    </source>
</reference>
<dbReference type="GO" id="GO:0003677">
    <property type="term" value="F:DNA binding"/>
    <property type="evidence" value="ECO:0007669"/>
    <property type="project" value="UniProtKB-KW"/>
</dbReference>
<keyword evidence="6" id="KW-1185">Reference proteome</keyword>
<dbReference type="Pfam" id="PF00392">
    <property type="entry name" value="GntR"/>
    <property type="match status" value="1"/>
</dbReference>
<dbReference type="AlphaFoldDB" id="A0A5N6MI88"/>
<accession>A0A5N6MI88</accession>
<dbReference type="SUPFAM" id="SSF48008">
    <property type="entry name" value="GntR ligand-binding domain-like"/>
    <property type="match status" value="1"/>
</dbReference>
<sequence length="227" mass="24117">MRASDRAYAALRQDIVDWRLPPGTVLGEVEQSERLGVSRTPLREALSRLSADGLAAPHSGRGVVVTGISLDTVAELFELRQALECKSAALAAVRGNEPVFRSLAVRFRAAGELIGTAATDSDRGGYYSLVAELDAAIDDAAANTYLTQALGNVRLHLARVRRLAKDNPERLLETAGEHATIAAAVATGDPDLAGAAVSVHLHKSLEHLRSARIAAPEITTSKRRTTP</sequence>
<keyword evidence="1" id="KW-0805">Transcription regulation</keyword>
<dbReference type="Pfam" id="PF07729">
    <property type="entry name" value="FCD"/>
    <property type="match status" value="1"/>
</dbReference>
<evidence type="ECO:0000256" key="3">
    <source>
        <dbReference type="ARBA" id="ARBA00023163"/>
    </source>
</evidence>
<dbReference type="SUPFAM" id="SSF46785">
    <property type="entry name" value="Winged helix' DNA-binding domain"/>
    <property type="match status" value="1"/>
</dbReference>
<dbReference type="SMART" id="SM00895">
    <property type="entry name" value="FCD"/>
    <property type="match status" value="1"/>
</dbReference>
<dbReference type="InterPro" id="IPR036390">
    <property type="entry name" value="WH_DNA-bd_sf"/>
</dbReference>
<feature type="domain" description="HTH gntR-type" evidence="4">
    <location>
        <begin position="1"/>
        <end position="68"/>
    </location>
</feature>
<organism evidence="5 6">
    <name type="scientific">Arthrobacter yangruifuii</name>
    <dbReference type="NCBI Taxonomy" id="2606616"/>
    <lineage>
        <taxon>Bacteria</taxon>
        <taxon>Bacillati</taxon>
        <taxon>Actinomycetota</taxon>
        <taxon>Actinomycetes</taxon>
        <taxon>Micrococcales</taxon>
        <taxon>Micrococcaceae</taxon>
        <taxon>Arthrobacter</taxon>
    </lineage>
</organism>